<accession>A0A291B8A3</accession>
<protein>
    <submittedName>
        <fullName evidence="1">Uncharacterized protein</fullName>
    </submittedName>
</protein>
<dbReference type="EMBL" id="CP020660">
    <property type="protein sequence ID" value="ATF09222.1"/>
    <property type="molecule type" value="Genomic_DNA"/>
</dbReference>
<dbReference type="KEGG" id="elux:BTN50_0706"/>
<evidence type="ECO:0000313" key="1">
    <source>
        <dbReference type="EMBL" id="ATF09222.1"/>
    </source>
</evidence>
<name>A0A291B8A3_9GAMM</name>
<dbReference type="AlphaFoldDB" id="A0A291B8A3"/>
<keyword evidence="2" id="KW-1185">Reference proteome</keyword>
<gene>
    <name evidence="1" type="ORF">BTN50_0706</name>
</gene>
<proteinExistence type="predicted"/>
<evidence type="ECO:0000313" key="2">
    <source>
        <dbReference type="Proteomes" id="UP000218160"/>
    </source>
</evidence>
<organism evidence="1 2">
    <name type="scientific">Candidatus Enterovibrio altilux</name>
    <dbReference type="NCBI Taxonomy" id="1927128"/>
    <lineage>
        <taxon>Bacteria</taxon>
        <taxon>Pseudomonadati</taxon>
        <taxon>Pseudomonadota</taxon>
        <taxon>Gammaproteobacteria</taxon>
        <taxon>Vibrionales</taxon>
        <taxon>Vibrionaceae</taxon>
        <taxon>Enterovibrio</taxon>
    </lineage>
</organism>
<reference evidence="2" key="1">
    <citation type="submission" date="2017-04" db="EMBL/GenBank/DDBJ databases">
        <title>Genome evolution of the luminous symbionts of deep sea anglerfish.</title>
        <authorList>
            <person name="Hendry T.A."/>
        </authorList>
    </citation>
    <scope>NUCLEOTIDE SEQUENCE [LARGE SCALE GENOMIC DNA]</scope>
</reference>
<sequence>MGELIYLATEPLRQYSWLNTYCSMLLRSLHEFINFVFKLVQLPGFVS</sequence>
<dbReference type="Proteomes" id="UP000218160">
    <property type="component" value="Chromosome 1"/>
</dbReference>